<dbReference type="RefSeq" id="WP_195031836.1">
    <property type="nucleotide sequence ID" value="NZ_JADLRE010000003.1"/>
</dbReference>
<sequence length="69" mass="7999">MGSPRTTELDGVAVVWRVDAGVVRVLHVRHPHGSTTFRSPPTLAECIDLIPRELWVQVRYQYEKSRNEW</sequence>
<comment type="caution">
    <text evidence="1">The sequence shown here is derived from an EMBL/GenBank/DDBJ whole genome shotgun (WGS) entry which is preliminary data.</text>
</comment>
<reference evidence="1 2" key="1">
    <citation type="submission" date="2020-10" db="EMBL/GenBank/DDBJ databases">
        <title>Identification of Nocardia species via Next-generation sequencing and recognition of intraspecies genetic diversity.</title>
        <authorList>
            <person name="Li P."/>
            <person name="Li P."/>
            <person name="Lu B."/>
        </authorList>
    </citation>
    <scope>NUCLEOTIDE SEQUENCE [LARGE SCALE GENOMIC DNA]</scope>
    <source>
        <strain evidence="1 2">N-11</strain>
    </source>
</reference>
<proteinExistence type="predicted"/>
<protein>
    <submittedName>
        <fullName evidence="1">Uncharacterized protein</fullName>
    </submittedName>
</protein>
<dbReference type="Proteomes" id="UP000807309">
    <property type="component" value="Unassembled WGS sequence"/>
</dbReference>
<name>A0ABS0C260_9NOCA</name>
<keyword evidence="2" id="KW-1185">Reference proteome</keyword>
<dbReference type="EMBL" id="JADLRE010000003">
    <property type="protein sequence ID" value="MBF6224472.1"/>
    <property type="molecule type" value="Genomic_DNA"/>
</dbReference>
<accession>A0ABS0C260</accession>
<evidence type="ECO:0000313" key="2">
    <source>
        <dbReference type="Proteomes" id="UP000807309"/>
    </source>
</evidence>
<gene>
    <name evidence="1" type="ORF">IU470_05010</name>
</gene>
<organism evidence="1 2">
    <name type="scientific">Nocardia abscessus</name>
    <dbReference type="NCBI Taxonomy" id="120957"/>
    <lineage>
        <taxon>Bacteria</taxon>
        <taxon>Bacillati</taxon>
        <taxon>Actinomycetota</taxon>
        <taxon>Actinomycetes</taxon>
        <taxon>Mycobacteriales</taxon>
        <taxon>Nocardiaceae</taxon>
        <taxon>Nocardia</taxon>
    </lineage>
</organism>
<evidence type="ECO:0000313" key="1">
    <source>
        <dbReference type="EMBL" id="MBF6224472.1"/>
    </source>
</evidence>